<proteinExistence type="inferred from homology"/>
<evidence type="ECO:0000256" key="13">
    <source>
        <dbReference type="SAM" id="SignalP"/>
    </source>
</evidence>
<dbReference type="SUPFAM" id="SSF56935">
    <property type="entry name" value="Porins"/>
    <property type="match status" value="1"/>
</dbReference>
<evidence type="ECO:0000256" key="4">
    <source>
        <dbReference type="ARBA" id="ARBA00022692"/>
    </source>
</evidence>
<feature type="domain" description="TonB-dependent receptor plug" evidence="15">
    <location>
        <begin position="86"/>
        <end position="203"/>
    </location>
</feature>
<comment type="subcellular location">
    <subcellularLocation>
        <location evidence="1 9">Cell outer membrane</location>
        <topology evidence="1 9">Multi-pass membrane protein</topology>
    </subcellularLocation>
</comment>
<gene>
    <name evidence="16" type="ORF">HNO88_002015</name>
</gene>
<dbReference type="Pfam" id="PF07715">
    <property type="entry name" value="Plug"/>
    <property type="match status" value="1"/>
</dbReference>
<feature type="compositionally biased region" description="Low complexity" evidence="12">
    <location>
        <begin position="35"/>
        <end position="57"/>
    </location>
</feature>
<dbReference type="PROSITE" id="PS01156">
    <property type="entry name" value="TONB_DEPENDENT_REC_2"/>
    <property type="match status" value="1"/>
</dbReference>
<dbReference type="AlphaFoldDB" id="A0A7W7K9G6"/>
<evidence type="ECO:0000259" key="15">
    <source>
        <dbReference type="Pfam" id="PF07715"/>
    </source>
</evidence>
<accession>A0A7W7K9G6</accession>
<keyword evidence="6 11" id="KW-0798">TonB box</keyword>
<comment type="similarity">
    <text evidence="9 11">Belongs to the TonB-dependent receptor family.</text>
</comment>
<dbReference type="InterPro" id="IPR036942">
    <property type="entry name" value="Beta-barrel_TonB_sf"/>
</dbReference>
<dbReference type="Proteomes" id="UP000555448">
    <property type="component" value="Unassembled WGS sequence"/>
</dbReference>
<dbReference type="Gene3D" id="2.170.130.10">
    <property type="entry name" value="TonB-dependent receptor, plug domain"/>
    <property type="match status" value="1"/>
</dbReference>
<feature type="signal peptide" evidence="13">
    <location>
        <begin position="1"/>
        <end position="33"/>
    </location>
</feature>
<evidence type="ECO:0000256" key="1">
    <source>
        <dbReference type="ARBA" id="ARBA00004571"/>
    </source>
</evidence>
<evidence type="ECO:0000256" key="6">
    <source>
        <dbReference type="ARBA" id="ARBA00023077"/>
    </source>
</evidence>
<sequence length="927" mass="97811">MPATNLNAYRFQRLALLGGTALCFALASGPAFAQDPAAQDPNATGTPTAAQAQPTDTTGDETASAGEDIVVTGTLIRGVAQPTGAALVNVGRDTIASTGVTAAKDLLNQTVPQLSSFNALPTGSADFGAAVNKISLRGIGSATGLASGTNATLVLINGHRVVPVGILSTDADPDLIPSDILETVQVLPDGGSATYGSDAIGGVVNFVTRKEIDGVQVHGQHIFGDDYHENTITGVIGKSWSTGSAFVSGTYNKHDAIFGRDRDYITTDFRRYGGQDTRRTSCEYGTFTVNGQLYSGNGLAPIGTAPRCDATDNTSLVPSEERGNVFGFIQQEISDSVKFSMDALWSKRSTKIYSDIANITSSYVITPANPFFRPVGGSTRQTVALNYGRAIGNSRVSPQTYSQYQFSPSLTWKVSDAWDVRADFLYGRSVSKVQDRTGVNGAALTATNFNPYDPALTDASVRSALADYELYSRGVNSITSGTLVANGTLFELPGGEVKLAGGGEIRRQTLDNQTVTGPIGDRTGLRSFDSDRTIKAAFAELYVPIVGEGNSIPGVYALALNGAVRYDHYSDFGGTTNPRIAVDYRPVRDLLIRANYQTTFVAPSLADSGNQIDTRLQIQTLATNVYQIFIAGAGVNLDPQEGRTYSIGADWTPEAVPNLRASVTYWNTKVDKLISQALTAFGGSTGASATAYNLCGVGYAPQQKSASANGACTADYLNSIQPLWLRIDNGAAPSIRSIADLVAPGAIVADVIDARRNNFGTAKLSGIDASLSYSSDVSFGRVFGSIAATYNLKRDISSRQGGPFIDYLDGEAVVGSPRYNAVVSFGAISGPATLRANVRRSGGYDIPVNNAPPQRRVNSYTVVDIYAGVDLGDFTQAKNTRIDLTVANLFDQDPPVYLGAMNANRPAGYANGATLGRTINLGVTTKF</sequence>
<keyword evidence="5 13" id="KW-0732">Signal</keyword>
<dbReference type="InterPro" id="IPR010917">
    <property type="entry name" value="TonB_rcpt_CS"/>
</dbReference>
<evidence type="ECO:0000256" key="11">
    <source>
        <dbReference type="RuleBase" id="RU003357"/>
    </source>
</evidence>
<comment type="caution">
    <text evidence="16">The sequence shown here is derived from an EMBL/GenBank/DDBJ whole genome shotgun (WGS) entry which is preliminary data.</text>
</comment>
<dbReference type="Gene3D" id="2.40.170.20">
    <property type="entry name" value="TonB-dependent receptor, beta-barrel domain"/>
    <property type="match status" value="1"/>
</dbReference>
<keyword evidence="4 9" id="KW-0812">Transmembrane</keyword>
<keyword evidence="17" id="KW-1185">Reference proteome</keyword>
<evidence type="ECO:0000256" key="3">
    <source>
        <dbReference type="ARBA" id="ARBA00022452"/>
    </source>
</evidence>
<dbReference type="InterPro" id="IPR037066">
    <property type="entry name" value="Plug_dom_sf"/>
</dbReference>
<keyword evidence="2 9" id="KW-0813">Transport</keyword>
<dbReference type="InterPro" id="IPR000531">
    <property type="entry name" value="Beta-barrel_TonB"/>
</dbReference>
<evidence type="ECO:0000256" key="10">
    <source>
        <dbReference type="PROSITE-ProRule" id="PRU10144"/>
    </source>
</evidence>
<dbReference type="PANTHER" id="PTHR47234:SF2">
    <property type="entry name" value="TONB-DEPENDENT RECEPTOR"/>
    <property type="match status" value="1"/>
</dbReference>
<evidence type="ECO:0000256" key="12">
    <source>
        <dbReference type="SAM" id="MobiDB-lite"/>
    </source>
</evidence>
<keyword evidence="8 9" id="KW-0998">Cell outer membrane</keyword>
<feature type="short sequence motif" description="TonB C-terminal box" evidence="10">
    <location>
        <begin position="910"/>
        <end position="927"/>
    </location>
</feature>
<keyword evidence="16" id="KW-0675">Receptor</keyword>
<dbReference type="PANTHER" id="PTHR47234">
    <property type="match status" value="1"/>
</dbReference>
<evidence type="ECO:0000256" key="5">
    <source>
        <dbReference type="ARBA" id="ARBA00022729"/>
    </source>
</evidence>
<evidence type="ECO:0000256" key="8">
    <source>
        <dbReference type="ARBA" id="ARBA00023237"/>
    </source>
</evidence>
<keyword evidence="3 9" id="KW-1134">Transmembrane beta strand</keyword>
<protein>
    <submittedName>
        <fullName evidence="16">Iron complex outermembrane receptor protein</fullName>
    </submittedName>
</protein>
<dbReference type="GO" id="GO:0009279">
    <property type="term" value="C:cell outer membrane"/>
    <property type="evidence" value="ECO:0007669"/>
    <property type="project" value="UniProtKB-SubCell"/>
</dbReference>
<evidence type="ECO:0000256" key="2">
    <source>
        <dbReference type="ARBA" id="ARBA00022448"/>
    </source>
</evidence>
<evidence type="ECO:0000256" key="9">
    <source>
        <dbReference type="PROSITE-ProRule" id="PRU01360"/>
    </source>
</evidence>
<keyword evidence="7 9" id="KW-0472">Membrane</keyword>
<dbReference type="InterPro" id="IPR039426">
    <property type="entry name" value="TonB-dep_rcpt-like"/>
</dbReference>
<dbReference type="RefSeq" id="WP_184244576.1">
    <property type="nucleotide sequence ID" value="NZ_JACHLR010000007.1"/>
</dbReference>
<feature type="chain" id="PRO_5030574370" evidence="13">
    <location>
        <begin position="34"/>
        <end position="927"/>
    </location>
</feature>
<dbReference type="EMBL" id="JACHLR010000007">
    <property type="protein sequence ID" value="MBB4858689.1"/>
    <property type="molecule type" value="Genomic_DNA"/>
</dbReference>
<feature type="domain" description="TonB-dependent receptor-like beta-barrel" evidence="14">
    <location>
        <begin position="366"/>
        <end position="889"/>
    </location>
</feature>
<name>A0A7W7K9G6_9SPHN</name>
<evidence type="ECO:0000313" key="17">
    <source>
        <dbReference type="Proteomes" id="UP000555448"/>
    </source>
</evidence>
<evidence type="ECO:0000313" key="16">
    <source>
        <dbReference type="EMBL" id="MBB4858689.1"/>
    </source>
</evidence>
<organism evidence="16 17">
    <name type="scientific">Novosphingobium chloroacetimidivorans</name>
    <dbReference type="NCBI Taxonomy" id="1428314"/>
    <lineage>
        <taxon>Bacteria</taxon>
        <taxon>Pseudomonadati</taxon>
        <taxon>Pseudomonadota</taxon>
        <taxon>Alphaproteobacteria</taxon>
        <taxon>Sphingomonadales</taxon>
        <taxon>Sphingomonadaceae</taxon>
        <taxon>Novosphingobium</taxon>
    </lineage>
</organism>
<feature type="region of interest" description="Disordered" evidence="12">
    <location>
        <begin position="35"/>
        <end position="63"/>
    </location>
</feature>
<dbReference type="Pfam" id="PF00593">
    <property type="entry name" value="TonB_dep_Rec_b-barrel"/>
    <property type="match status" value="1"/>
</dbReference>
<evidence type="ECO:0000256" key="7">
    <source>
        <dbReference type="ARBA" id="ARBA00023136"/>
    </source>
</evidence>
<dbReference type="PROSITE" id="PS52016">
    <property type="entry name" value="TONB_DEPENDENT_REC_3"/>
    <property type="match status" value="1"/>
</dbReference>
<evidence type="ECO:0000259" key="14">
    <source>
        <dbReference type="Pfam" id="PF00593"/>
    </source>
</evidence>
<dbReference type="InterPro" id="IPR012910">
    <property type="entry name" value="Plug_dom"/>
</dbReference>
<reference evidence="16 17" key="1">
    <citation type="submission" date="2020-08" db="EMBL/GenBank/DDBJ databases">
        <title>Functional genomics of gut bacteria from endangered species of beetles.</title>
        <authorList>
            <person name="Carlos-Shanley C."/>
        </authorList>
    </citation>
    <scope>NUCLEOTIDE SEQUENCE [LARGE SCALE GENOMIC DNA]</scope>
    <source>
        <strain evidence="16 17">S00245</strain>
    </source>
</reference>